<feature type="region of interest" description="Disordered" evidence="2">
    <location>
        <begin position="320"/>
        <end position="376"/>
    </location>
</feature>
<accession>A0A9J6DJ29</accession>
<dbReference type="Gene3D" id="1.20.1250.20">
    <property type="entry name" value="MFS general substrate transporter like domains"/>
    <property type="match status" value="1"/>
</dbReference>
<feature type="transmembrane region" description="Helical" evidence="3">
    <location>
        <begin position="179"/>
        <end position="202"/>
    </location>
</feature>
<dbReference type="VEuPathDB" id="VectorBase:LOC119173920"/>
<dbReference type="GO" id="GO:0015347">
    <property type="term" value="F:sodium-independent organic anion transmembrane transporter activity"/>
    <property type="evidence" value="ECO:0007669"/>
    <property type="project" value="TreeGrafter"/>
</dbReference>
<sequence length="376" mass="42231">MVFRLIGPVLGFALAFLTLKYPEDLTQTTSLKPGDPRWIGAWWFGYIFIALGILMGTILMFLFPNKMHSGSETNKEQVGVGSSTVIKDISELIKRLRRLARNPVYMFRMFHSVVAYIAIGGYALSFPRYAQHQFAQSASDASLLADISNILSHVIGVGLGSMFVHLLKPSPRVVGMENASAAAFAALSFLGIMTITCSSIDFPLTPDSNGSNRAPPPLGYRGRYEPSCRFTPENNRWDSTYESFIPYPLMYGALTDASCIIWEDRCGERGGCWIYDLPKMRYLINGFTTFLLCLSTFFQCIMTYYCKRIKNFYGDDEAVPGEKRKPIDKTDKESRINEPINHAPSVRKHGTEAPAREKEERVAEESKPPAHESEHN</sequence>
<dbReference type="GO" id="GO:0043252">
    <property type="term" value="P:sodium-independent organic anion transport"/>
    <property type="evidence" value="ECO:0007669"/>
    <property type="project" value="TreeGrafter"/>
</dbReference>
<name>A0A9J6DJ29_RHIMP</name>
<comment type="caution">
    <text evidence="4">The sequence shown here is derived from an EMBL/GenBank/DDBJ whole genome shotgun (WGS) entry which is preliminary data.</text>
</comment>
<evidence type="ECO:0008006" key="6">
    <source>
        <dbReference type="Google" id="ProtNLM"/>
    </source>
</evidence>
<dbReference type="Proteomes" id="UP000821866">
    <property type="component" value="Chromosome 7"/>
</dbReference>
<protein>
    <recommendedName>
        <fullName evidence="6">Organic anion transporter</fullName>
    </recommendedName>
</protein>
<feature type="transmembrane region" description="Helical" evidence="3">
    <location>
        <begin position="282"/>
        <end position="305"/>
    </location>
</feature>
<dbReference type="InterPro" id="IPR036259">
    <property type="entry name" value="MFS_trans_sf"/>
</dbReference>
<keyword evidence="3" id="KW-0472">Membrane</keyword>
<dbReference type="EMBL" id="JABSTU010000009">
    <property type="protein sequence ID" value="KAH8021912.1"/>
    <property type="molecule type" value="Genomic_DNA"/>
</dbReference>
<dbReference type="GO" id="GO:0016323">
    <property type="term" value="C:basolateral plasma membrane"/>
    <property type="evidence" value="ECO:0007669"/>
    <property type="project" value="TreeGrafter"/>
</dbReference>
<dbReference type="PANTHER" id="PTHR11388">
    <property type="entry name" value="ORGANIC ANION TRANSPORTER"/>
    <property type="match status" value="1"/>
</dbReference>
<keyword evidence="5" id="KW-1185">Reference proteome</keyword>
<dbReference type="InterPro" id="IPR004156">
    <property type="entry name" value="OATP"/>
</dbReference>
<feature type="transmembrane region" description="Helical" evidence="3">
    <location>
        <begin position="147"/>
        <end position="167"/>
    </location>
</feature>
<organism evidence="4 5">
    <name type="scientific">Rhipicephalus microplus</name>
    <name type="common">Cattle tick</name>
    <name type="synonym">Boophilus microplus</name>
    <dbReference type="NCBI Taxonomy" id="6941"/>
    <lineage>
        <taxon>Eukaryota</taxon>
        <taxon>Metazoa</taxon>
        <taxon>Ecdysozoa</taxon>
        <taxon>Arthropoda</taxon>
        <taxon>Chelicerata</taxon>
        <taxon>Arachnida</taxon>
        <taxon>Acari</taxon>
        <taxon>Parasitiformes</taxon>
        <taxon>Ixodida</taxon>
        <taxon>Ixodoidea</taxon>
        <taxon>Ixodidae</taxon>
        <taxon>Rhipicephalinae</taxon>
        <taxon>Rhipicephalus</taxon>
        <taxon>Boophilus</taxon>
    </lineage>
</organism>
<dbReference type="Pfam" id="PF03137">
    <property type="entry name" value="OATP"/>
    <property type="match status" value="2"/>
</dbReference>
<evidence type="ECO:0000313" key="5">
    <source>
        <dbReference type="Proteomes" id="UP000821866"/>
    </source>
</evidence>
<gene>
    <name evidence="4" type="ORF">HPB51_018761</name>
</gene>
<feature type="compositionally biased region" description="Basic and acidic residues" evidence="2">
    <location>
        <begin position="320"/>
        <end position="336"/>
    </location>
</feature>
<evidence type="ECO:0000256" key="2">
    <source>
        <dbReference type="SAM" id="MobiDB-lite"/>
    </source>
</evidence>
<evidence type="ECO:0000256" key="1">
    <source>
        <dbReference type="ARBA" id="ARBA00023157"/>
    </source>
</evidence>
<evidence type="ECO:0000313" key="4">
    <source>
        <dbReference type="EMBL" id="KAH8021912.1"/>
    </source>
</evidence>
<dbReference type="SUPFAM" id="SSF103473">
    <property type="entry name" value="MFS general substrate transporter"/>
    <property type="match status" value="1"/>
</dbReference>
<feature type="transmembrane region" description="Helical" evidence="3">
    <location>
        <begin position="38"/>
        <end position="63"/>
    </location>
</feature>
<proteinExistence type="predicted"/>
<keyword evidence="1" id="KW-1015">Disulfide bond</keyword>
<evidence type="ECO:0000256" key="3">
    <source>
        <dbReference type="SAM" id="Phobius"/>
    </source>
</evidence>
<keyword evidence="3" id="KW-0812">Transmembrane</keyword>
<dbReference type="PANTHER" id="PTHR11388:SF76">
    <property type="entry name" value="SOLUTE CARRIER ORGANIC ANION TRANSPORTER FAMILY MEMBER"/>
    <property type="match status" value="1"/>
</dbReference>
<keyword evidence="3" id="KW-1133">Transmembrane helix</keyword>
<feature type="transmembrane region" description="Helical" evidence="3">
    <location>
        <begin position="105"/>
        <end position="127"/>
    </location>
</feature>
<dbReference type="AlphaFoldDB" id="A0A9J6DJ29"/>
<reference evidence="4" key="2">
    <citation type="submission" date="2021-09" db="EMBL/GenBank/DDBJ databases">
        <authorList>
            <person name="Jia N."/>
            <person name="Wang J."/>
            <person name="Shi W."/>
            <person name="Du L."/>
            <person name="Sun Y."/>
            <person name="Zhan W."/>
            <person name="Jiang J."/>
            <person name="Wang Q."/>
            <person name="Zhang B."/>
            <person name="Ji P."/>
            <person name="Sakyi L.B."/>
            <person name="Cui X."/>
            <person name="Yuan T."/>
            <person name="Jiang B."/>
            <person name="Yang W."/>
            <person name="Lam T.T.-Y."/>
            <person name="Chang Q."/>
            <person name="Ding S."/>
            <person name="Wang X."/>
            <person name="Zhu J."/>
            <person name="Ruan X."/>
            <person name="Zhao L."/>
            <person name="Wei J."/>
            <person name="Que T."/>
            <person name="Du C."/>
            <person name="Cheng J."/>
            <person name="Dai P."/>
            <person name="Han X."/>
            <person name="Huang E."/>
            <person name="Gao Y."/>
            <person name="Liu J."/>
            <person name="Shao H."/>
            <person name="Ye R."/>
            <person name="Li L."/>
            <person name="Wei W."/>
            <person name="Wang X."/>
            <person name="Wang C."/>
            <person name="Huo Q."/>
            <person name="Li W."/>
            <person name="Guo W."/>
            <person name="Chen H."/>
            <person name="Chen S."/>
            <person name="Zhou L."/>
            <person name="Zhou L."/>
            <person name="Ni X."/>
            <person name="Tian J."/>
            <person name="Zhou Y."/>
            <person name="Sheng Y."/>
            <person name="Liu T."/>
            <person name="Pan Y."/>
            <person name="Xia L."/>
            <person name="Li J."/>
            <person name="Zhao F."/>
            <person name="Cao W."/>
        </authorList>
    </citation>
    <scope>NUCLEOTIDE SEQUENCE</scope>
    <source>
        <strain evidence="4">Rmic-2018</strain>
        <tissue evidence="4">Larvae</tissue>
    </source>
</reference>
<reference evidence="4" key="1">
    <citation type="journal article" date="2020" name="Cell">
        <title>Large-Scale Comparative Analyses of Tick Genomes Elucidate Their Genetic Diversity and Vector Capacities.</title>
        <authorList>
            <consortium name="Tick Genome and Microbiome Consortium (TIGMIC)"/>
            <person name="Jia N."/>
            <person name="Wang J."/>
            <person name="Shi W."/>
            <person name="Du L."/>
            <person name="Sun Y."/>
            <person name="Zhan W."/>
            <person name="Jiang J.F."/>
            <person name="Wang Q."/>
            <person name="Zhang B."/>
            <person name="Ji P."/>
            <person name="Bell-Sakyi L."/>
            <person name="Cui X.M."/>
            <person name="Yuan T.T."/>
            <person name="Jiang B.G."/>
            <person name="Yang W.F."/>
            <person name="Lam T.T."/>
            <person name="Chang Q.C."/>
            <person name="Ding S.J."/>
            <person name="Wang X.J."/>
            <person name="Zhu J.G."/>
            <person name="Ruan X.D."/>
            <person name="Zhao L."/>
            <person name="Wei J.T."/>
            <person name="Ye R.Z."/>
            <person name="Que T.C."/>
            <person name="Du C.H."/>
            <person name="Zhou Y.H."/>
            <person name="Cheng J.X."/>
            <person name="Dai P.F."/>
            <person name="Guo W.B."/>
            <person name="Han X.H."/>
            <person name="Huang E.J."/>
            <person name="Li L.F."/>
            <person name="Wei W."/>
            <person name="Gao Y.C."/>
            <person name="Liu J.Z."/>
            <person name="Shao H.Z."/>
            <person name="Wang X."/>
            <person name="Wang C.C."/>
            <person name="Yang T.C."/>
            <person name="Huo Q.B."/>
            <person name="Li W."/>
            <person name="Chen H.Y."/>
            <person name="Chen S.E."/>
            <person name="Zhou L.G."/>
            <person name="Ni X.B."/>
            <person name="Tian J.H."/>
            <person name="Sheng Y."/>
            <person name="Liu T."/>
            <person name="Pan Y.S."/>
            <person name="Xia L.Y."/>
            <person name="Li J."/>
            <person name="Zhao F."/>
            <person name="Cao W.C."/>
        </authorList>
    </citation>
    <scope>NUCLEOTIDE SEQUENCE</scope>
    <source>
        <strain evidence="4">Rmic-2018</strain>
    </source>
</reference>
<feature type="compositionally biased region" description="Basic and acidic residues" evidence="2">
    <location>
        <begin position="349"/>
        <end position="376"/>
    </location>
</feature>